<dbReference type="EMBL" id="JADNRY010000001">
    <property type="protein sequence ID" value="KAF9078584.1"/>
    <property type="molecule type" value="Genomic_DNA"/>
</dbReference>
<sequence length="149" mass="16793">MPFDKTAKLNEMNIPTILYPVHTCFEHPSRTFDPGRLVDCFADSLCREECLITGFISFYSSQRLRKIDGTNSVPGITNPGSGRNDHGLLHSQRVSLMGFRVSWGFSIVLSAFGRSPFNGAFAAQKGWIRNPRNQRHTTDSFERLKQVIA</sequence>
<dbReference type="Proteomes" id="UP000772434">
    <property type="component" value="Unassembled WGS sequence"/>
</dbReference>
<dbReference type="AlphaFoldDB" id="A0A9P5Q517"/>
<protein>
    <submittedName>
        <fullName evidence="1">Uncharacterized protein</fullName>
    </submittedName>
</protein>
<gene>
    <name evidence="1" type="ORF">BDP27DRAFT_1309827</name>
</gene>
<evidence type="ECO:0000313" key="1">
    <source>
        <dbReference type="EMBL" id="KAF9078584.1"/>
    </source>
</evidence>
<organism evidence="1 2">
    <name type="scientific">Rhodocollybia butyracea</name>
    <dbReference type="NCBI Taxonomy" id="206335"/>
    <lineage>
        <taxon>Eukaryota</taxon>
        <taxon>Fungi</taxon>
        <taxon>Dikarya</taxon>
        <taxon>Basidiomycota</taxon>
        <taxon>Agaricomycotina</taxon>
        <taxon>Agaricomycetes</taxon>
        <taxon>Agaricomycetidae</taxon>
        <taxon>Agaricales</taxon>
        <taxon>Marasmiineae</taxon>
        <taxon>Omphalotaceae</taxon>
        <taxon>Rhodocollybia</taxon>
    </lineage>
</organism>
<keyword evidence="2" id="KW-1185">Reference proteome</keyword>
<accession>A0A9P5Q517</accession>
<name>A0A9P5Q517_9AGAR</name>
<evidence type="ECO:0000313" key="2">
    <source>
        <dbReference type="Proteomes" id="UP000772434"/>
    </source>
</evidence>
<proteinExistence type="predicted"/>
<reference evidence="1" key="1">
    <citation type="submission" date="2020-11" db="EMBL/GenBank/DDBJ databases">
        <authorList>
            <consortium name="DOE Joint Genome Institute"/>
            <person name="Ahrendt S."/>
            <person name="Riley R."/>
            <person name="Andreopoulos W."/>
            <person name="Labutti K."/>
            <person name="Pangilinan J."/>
            <person name="Ruiz-Duenas F.J."/>
            <person name="Barrasa J.M."/>
            <person name="Sanchez-Garcia M."/>
            <person name="Camarero S."/>
            <person name="Miyauchi S."/>
            <person name="Serrano A."/>
            <person name="Linde D."/>
            <person name="Babiker R."/>
            <person name="Drula E."/>
            <person name="Ayuso-Fernandez I."/>
            <person name="Pacheco R."/>
            <person name="Padilla G."/>
            <person name="Ferreira P."/>
            <person name="Barriuso J."/>
            <person name="Kellner H."/>
            <person name="Castanera R."/>
            <person name="Alfaro M."/>
            <person name="Ramirez L."/>
            <person name="Pisabarro A.G."/>
            <person name="Kuo A."/>
            <person name="Tritt A."/>
            <person name="Lipzen A."/>
            <person name="He G."/>
            <person name="Yan M."/>
            <person name="Ng V."/>
            <person name="Cullen D."/>
            <person name="Martin F."/>
            <person name="Rosso M.-N."/>
            <person name="Henrissat B."/>
            <person name="Hibbett D."/>
            <person name="Martinez A.T."/>
            <person name="Grigoriev I.V."/>
        </authorList>
    </citation>
    <scope>NUCLEOTIDE SEQUENCE</scope>
    <source>
        <strain evidence="1">AH 40177</strain>
    </source>
</reference>
<comment type="caution">
    <text evidence="1">The sequence shown here is derived from an EMBL/GenBank/DDBJ whole genome shotgun (WGS) entry which is preliminary data.</text>
</comment>